<keyword evidence="3" id="KW-1185">Reference proteome</keyword>
<dbReference type="Proteomes" id="UP000887566">
    <property type="component" value="Unplaced"/>
</dbReference>
<evidence type="ECO:0000313" key="3">
    <source>
        <dbReference type="Proteomes" id="UP000887566"/>
    </source>
</evidence>
<dbReference type="AlphaFoldDB" id="A0A914WEH5"/>
<organism evidence="3 4">
    <name type="scientific">Plectus sambesii</name>
    <dbReference type="NCBI Taxonomy" id="2011161"/>
    <lineage>
        <taxon>Eukaryota</taxon>
        <taxon>Metazoa</taxon>
        <taxon>Ecdysozoa</taxon>
        <taxon>Nematoda</taxon>
        <taxon>Chromadorea</taxon>
        <taxon>Plectida</taxon>
        <taxon>Plectina</taxon>
        <taxon>Plectoidea</taxon>
        <taxon>Plectidae</taxon>
        <taxon>Plectus</taxon>
    </lineage>
</organism>
<keyword evidence="1" id="KW-0175">Coiled coil</keyword>
<feature type="region of interest" description="Disordered" evidence="2">
    <location>
        <begin position="1"/>
        <end position="22"/>
    </location>
</feature>
<accession>A0A914WEH5</accession>
<evidence type="ECO:0000256" key="2">
    <source>
        <dbReference type="SAM" id="MobiDB-lite"/>
    </source>
</evidence>
<evidence type="ECO:0000313" key="4">
    <source>
        <dbReference type="WBParaSite" id="PSAMB.scaffold3941size16328.g23026.t1"/>
    </source>
</evidence>
<feature type="coiled-coil region" evidence="1">
    <location>
        <begin position="85"/>
        <end position="151"/>
    </location>
</feature>
<feature type="region of interest" description="Disordered" evidence="2">
    <location>
        <begin position="239"/>
        <end position="259"/>
    </location>
</feature>
<reference evidence="4" key="1">
    <citation type="submission" date="2022-11" db="UniProtKB">
        <authorList>
            <consortium name="WormBaseParasite"/>
        </authorList>
    </citation>
    <scope>IDENTIFICATION</scope>
</reference>
<sequence length="422" mass="46824">MERSEFAYPPLHDSSDEEAEDGENYLLDVEEMKSPVRTPVINDTSNSFGSDHLDGNLDSLLQAPDFNLYDNLIDECPQESVEVRCERQETELAECQQMIESLRAQLVAEQCKNKKLSKSLHATLATFRTERNQKEETINELKQRSQRLLAVSCPYCDKGFDANSASTRRPSPANTRILRGQCVVELKFGNYDTLRAWVLAADLETNTDGLPTLPDSLADSLLPAKQPQPLSLASAGSQLVRPVKKQPLSPDPCGTVEENDCKRSTATEMPTKVKSGIPSPPILMHAMNKRIPKKCLMPPLRSKNDNKADGQLRPDLDRGAAECRGALRHLIRAKGKDLASECHHRMVRAADRDRGRFLLPVDVLSADALLPLRVPSKPIMIDSDESSAILSKVQFPLRVEPLPGPEVLASDSSRLRRSLCQA</sequence>
<dbReference type="WBParaSite" id="PSAMB.scaffold3941size16328.g23026.t1">
    <property type="protein sequence ID" value="PSAMB.scaffold3941size16328.g23026.t1"/>
    <property type="gene ID" value="PSAMB.scaffold3941size16328.g23026"/>
</dbReference>
<proteinExistence type="predicted"/>
<name>A0A914WEH5_9BILA</name>
<evidence type="ECO:0000256" key="1">
    <source>
        <dbReference type="SAM" id="Coils"/>
    </source>
</evidence>
<protein>
    <submittedName>
        <fullName evidence="4">Uncharacterized protein</fullName>
    </submittedName>
</protein>